<evidence type="ECO:0000256" key="1">
    <source>
        <dbReference type="ARBA" id="ARBA00004429"/>
    </source>
</evidence>
<sequence>MPSFWPNAPSPPSNASCISKPPSIVLLIAAGVALIWANSPIAPGYHALWHLPVSLGIGSLTVSQSLHFVINDGLMTIFFLVVSMEIRREIHEGALSNLRQASLPIIASLDGVTRCSDERREDGRRWRRRLSAQQFSESTESFSQFGASIGQVGRRRASINSGISDPQP</sequence>
<keyword evidence="4 7" id="KW-1133">Transmembrane helix</keyword>
<evidence type="ECO:0000256" key="4">
    <source>
        <dbReference type="ARBA" id="ARBA00022989"/>
    </source>
</evidence>
<feature type="transmembrane region" description="Helical" evidence="7">
    <location>
        <begin position="24"/>
        <end position="45"/>
    </location>
</feature>
<proteinExistence type="predicted"/>
<dbReference type="InterPro" id="IPR023171">
    <property type="entry name" value="Na/H_antiporter_dom_sf"/>
</dbReference>
<evidence type="ECO:0000256" key="2">
    <source>
        <dbReference type="ARBA" id="ARBA00022475"/>
    </source>
</evidence>
<feature type="transmembrane region" description="Helical" evidence="7">
    <location>
        <begin position="65"/>
        <end position="82"/>
    </location>
</feature>
<evidence type="ECO:0000313" key="9">
    <source>
        <dbReference type="Proteomes" id="UP000025756"/>
    </source>
</evidence>
<keyword evidence="2" id="KW-1003">Cell membrane</keyword>
<keyword evidence="9" id="KW-1185">Reference proteome</keyword>
<evidence type="ECO:0000256" key="6">
    <source>
        <dbReference type="SAM" id="MobiDB-lite"/>
    </source>
</evidence>
<feature type="region of interest" description="Disordered" evidence="6">
    <location>
        <begin position="133"/>
        <end position="168"/>
    </location>
</feature>
<comment type="subcellular location">
    <subcellularLocation>
        <location evidence="1">Cell inner membrane</location>
        <topology evidence="1">Multi-pass membrane protein</topology>
    </subcellularLocation>
</comment>
<organism evidence="8 9">
    <name type="scientific">Bordetella bronchiseptica 00-P-2796</name>
    <dbReference type="NCBI Taxonomy" id="1331199"/>
    <lineage>
        <taxon>Bacteria</taxon>
        <taxon>Pseudomonadati</taxon>
        <taxon>Pseudomonadota</taxon>
        <taxon>Betaproteobacteria</taxon>
        <taxon>Burkholderiales</taxon>
        <taxon>Alcaligenaceae</taxon>
        <taxon>Bordetella</taxon>
    </lineage>
</organism>
<name>A0ABR4RHA3_BORBO</name>
<dbReference type="Proteomes" id="UP000025756">
    <property type="component" value="Unassembled WGS sequence"/>
</dbReference>
<dbReference type="PANTHER" id="PTHR30341">
    <property type="entry name" value="SODIUM ION/PROTON ANTIPORTER NHAA-RELATED"/>
    <property type="match status" value="1"/>
</dbReference>
<reference evidence="8 9" key="1">
    <citation type="submission" date="2014-03" db="EMBL/GenBank/DDBJ databases">
        <title>Genome sequence of Bordetella bronchiseptica.</title>
        <authorList>
            <person name="Harvill E."/>
            <person name="Goodfield L.L."/>
            <person name="Ivanov Y.V."/>
            <person name="Meyer J.A."/>
            <person name="Muse S.J."/>
            <person name="Jacobs N."/>
            <person name="Bendor L."/>
            <person name="Smallridge W.E."/>
            <person name="Brinkac L.M."/>
            <person name="Sanka R."/>
            <person name="Kim M."/>
            <person name="Losada L."/>
        </authorList>
    </citation>
    <scope>NUCLEOTIDE SEQUENCE [LARGE SCALE GENOMIC DNA]</scope>
    <source>
        <strain evidence="8 9">00-P-2796</strain>
    </source>
</reference>
<dbReference type="PANTHER" id="PTHR30341:SF0">
    <property type="entry name" value="NA(+)_H(+) ANTIPORTER NHAA"/>
    <property type="match status" value="1"/>
</dbReference>
<feature type="compositionally biased region" description="Low complexity" evidence="6">
    <location>
        <begin position="133"/>
        <end position="145"/>
    </location>
</feature>
<protein>
    <submittedName>
        <fullName evidence="8">Na+/H+ antiporter 1 domain protein</fullName>
    </submittedName>
</protein>
<comment type="caution">
    <text evidence="8">The sequence shown here is derived from an EMBL/GenBank/DDBJ whole genome shotgun (WGS) entry which is preliminary data.</text>
</comment>
<gene>
    <name evidence="8" type="ORF">L490_2487</name>
</gene>
<keyword evidence="3 7" id="KW-0812">Transmembrane</keyword>
<keyword evidence="5 7" id="KW-0472">Membrane</keyword>
<evidence type="ECO:0000256" key="7">
    <source>
        <dbReference type="SAM" id="Phobius"/>
    </source>
</evidence>
<dbReference type="Gene3D" id="1.20.1530.10">
    <property type="entry name" value="Na+/H+ antiporter like domain"/>
    <property type="match status" value="1"/>
</dbReference>
<dbReference type="EMBL" id="JGWH01000081">
    <property type="protein sequence ID" value="KCV35812.1"/>
    <property type="molecule type" value="Genomic_DNA"/>
</dbReference>
<evidence type="ECO:0000256" key="3">
    <source>
        <dbReference type="ARBA" id="ARBA00022692"/>
    </source>
</evidence>
<feature type="compositionally biased region" description="Polar residues" evidence="6">
    <location>
        <begin position="158"/>
        <end position="168"/>
    </location>
</feature>
<dbReference type="RefSeq" id="WP_205602149.1">
    <property type="nucleotide sequence ID" value="NZ_JGWH01000081.1"/>
</dbReference>
<dbReference type="Pfam" id="PF06965">
    <property type="entry name" value="Na_H_antiport_1"/>
    <property type="match status" value="1"/>
</dbReference>
<dbReference type="InterPro" id="IPR004670">
    <property type="entry name" value="NhaA"/>
</dbReference>
<evidence type="ECO:0000313" key="8">
    <source>
        <dbReference type="EMBL" id="KCV35812.1"/>
    </source>
</evidence>
<accession>A0ABR4RHA3</accession>
<evidence type="ECO:0000256" key="5">
    <source>
        <dbReference type="ARBA" id="ARBA00023136"/>
    </source>
</evidence>